<feature type="repeat" description="TPR" evidence="1">
    <location>
        <begin position="46"/>
        <end position="79"/>
    </location>
</feature>
<dbReference type="AlphaFoldDB" id="A0A8B6X7E0"/>
<keyword evidence="1" id="KW-0802">TPR repeat</keyword>
<organism evidence="3 4">
    <name type="scientific">Derxia gummosa DSM 723</name>
    <dbReference type="NCBI Taxonomy" id="1121388"/>
    <lineage>
        <taxon>Bacteria</taxon>
        <taxon>Pseudomonadati</taxon>
        <taxon>Pseudomonadota</taxon>
        <taxon>Betaproteobacteria</taxon>
        <taxon>Burkholderiales</taxon>
        <taxon>Alcaligenaceae</taxon>
        <taxon>Derxia</taxon>
    </lineage>
</organism>
<dbReference type="RefSeq" id="WP_028312629.1">
    <property type="nucleotide sequence ID" value="NZ_KI519499.1"/>
</dbReference>
<evidence type="ECO:0000256" key="2">
    <source>
        <dbReference type="SAM" id="SignalP"/>
    </source>
</evidence>
<feature type="signal peptide" evidence="2">
    <location>
        <begin position="1"/>
        <end position="21"/>
    </location>
</feature>
<reference evidence="4" key="1">
    <citation type="submission" date="2025-08" db="UniProtKB">
        <authorList>
            <consortium name="RefSeq"/>
        </authorList>
    </citation>
    <scope>IDENTIFICATION</scope>
</reference>
<evidence type="ECO:0000313" key="3">
    <source>
        <dbReference type="Proteomes" id="UP000675920"/>
    </source>
</evidence>
<evidence type="ECO:0000313" key="4">
    <source>
        <dbReference type="RefSeq" id="WP_028312629.1"/>
    </source>
</evidence>
<dbReference type="Gene3D" id="1.25.40.10">
    <property type="entry name" value="Tetratricopeptide repeat domain"/>
    <property type="match status" value="1"/>
</dbReference>
<keyword evidence="2" id="KW-0732">Signal</keyword>
<keyword evidence="3" id="KW-1185">Reference proteome</keyword>
<dbReference type="Proteomes" id="UP000675920">
    <property type="component" value="Unplaced"/>
</dbReference>
<name>A0A8B6X7E0_9BURK</name>
<dbReference type="InterPro" id="IPR011990">
    <property type="entry name" value="TPR-like_helical_dom_sf"/>
</dbReference>
<dbReference type="InterPro" id="IPR019734">
    <property type="entry name" value="TPR_rpt"/>
</dbReference>
<protein>
    <recommendedName>
        <fullName evidence="5">Tetratricopeptide repeat protein</fullName>
    </recommendedName>
</protein>
<evidence type="ECO:0008006" key="5">
    <source>
        <dbReference type="Google" id="ProtNLM"/>
    </source>
</evidence>
<evidence type="ECO:0000256" key="1">
    <source>
        <dbReference type="PROSITE-ProRule" id="PRU00339"/>
    </source>
</evidence>
<dbReference type="PROSITE" id="PS51257">
    <property type="entry name" value="PROKAR_LIPOPROTEIN"/>
    <property type="match status" value="1"/>
</dbReference>
<accession>A0A8B6X7E0</accession>
<dbReference type="PROSITE" id="PS50005">
    <property type="entry name" value="TPR"/>
    <property type="match status" value="1"/>
</dbReference>
<proteinExistence type="predicted"/>
<sequence length="223" mass="23757">MKTLSARIALLAAAGLLSACAQHFPPVDYTADEKASLTELKAIDDPEAKLALGSLLFLHNQIDEADPLLTQAVEAMPKNPQAQAWHAANECKKAGRRGPWLMGFDKLWLVHDCLGDVNAALAAAPDDFVVQMVQMNTGAEVNMFGSLDKARATRDAIEAQRAKQPGMLTGDVAAQYAVTSAKIERVSGNVGKARELLAAAEQSAPTEATRRLIKAERDLLGGA</sequence>
<feature type="chain" id="PRO_5034907114" description="Tetratricopeptide repeat protein" evidence="2">
    <location>
        <begin position="22"/>
        <end position="223"/>
    </location>
</feature>